<organism evidence="1 2">
    <name type="scientific">Cavenderia fasciculata</name>
    <name type="common">Slime mold</name>
    <name type="synonym">Dictyostelium fasciculatum</name>
    <dbReference type="NCBI Taxonomy" id="261658"/>
    <lineage>
        <taxon>Eukaryota</taxon>
        <taxon>Amoebozoa</taxon>
        <taxon>Evosea</taxon>
        <taxon>Eumycetozoa</taxon>
        <taxon>Dictyostelia</taxon>
        <taxon>Acytosteliales</taxon>
        <taxon>Cavenderiaceae</taxon>
        <taxon>Cavenderia</taxon>
    </lineage>
</organism>
<protein>
    <recommendedName>
        <fullName evidence="3">FNIP repeat-containing protein</fullName>
    </recommendedName>
</protein>
<dbReference type="RefSeq" id="XP_004366359.1">
    <property type="nucleotide sequence ID" value="XM_004366302.1"/>
</dbReference>
<dbReference type="PANTHER" id="PTHR32134">
    <property type="entry name" value="FNIP REPEAT-CONTAINING PROTEIN"/>
    <property type="match status" value="1"/>
</dbReference>
<reference evidence="2" key="1">
    <citation type="journal article" date="2011" name="Genome Res.">
        <title>Phylogeny-wide analysis of social amoeba genomes highlights ancient origins for complex intercellular communication.</title>
        <authorList>
            <person name="Heidel A.J."/>
            <person name="Lawal H.M."/>
            <person name="Felder M."/>
            <person name="Schilde C."/>
            <person name="Helps N.R."/>
            <person name="Tunggal B."/>
            <person name="Rivero F."/>
            <person name="John U."/>
            <person name="Schleicher M."/>
            <person name="Eichinger L."/>
            <person name="Platzer M."/>
            <person name="Noegel A.A."/>
            <person name="Schaap P."/>
            <person name="Gloeckner G."/>
        </authorList>
    </citation>
    <scope>NUCLEOTIDE SEQUENCE [LARGE SCALE GENOMIC DNA]</scope>
    <source>
        <strain evidence="2">SH3</strain>
    </source>
</reference>
<accession>F4Q0V4</accession>
<proteinExistence type="predicted"/>
<sequence length="484" mass="55025">MDSYDDEKEQIIFNNIKKRSLDDDNRSCIICNHMIISPTTTTHNNNSNSINSEKIISDHYRQCLKALNNVVNRTFIQKENEEETIVVENNHYFQNNMIRNSMVEILKFQDDNRNVVNLMMTLPMTFMIECFETSERMRHLPRQYYRLVVDQDKDWDHLIKNKYNLIGPTCKELVINRDICADQCPTLPNHFTRFIFGNEYSLKLAKDSLPVTTTHLRIGYSYDQHLYLPPYLETLILDGEETTIVNNDGCSILPPTLQTLSILDTHLLLDQLTLPIGLKRLFISTVGDLIELIDGSSIPNTVTDLDLGAFLVGANTTIPSSVTKLTINFHPISKNHLAIPSSVKHLKVTFKNVNPFEPTVLMPEHFPSHSSIKHLELCSRCSIGPGSIPPSVQHLQFNGIDNAPTNIPNTVREITLSGDIYQFFKSEMSDSVTHFTITGGLFMPLVFAIPDSTTHLFLSMDQYPDLTPTDLPSSVTHLKFGKIK</sequence>
<dbReference type="AlphaFoldDB" id="F4Q0V4"/>
<gene>
    <name evidence="1" type="ORF">DFA_03949</name>
</gene>
<name>F4Q0V4_CACFS</name>
<dbReference type="GeneID" id="14870467"/>
<dbReference type="PANTHER" id="PTHR32134:SF173">
    <property type="entry name" value="FNIP REPEAT-CONTAINING PROTEIN-RELATED"/>
    <property type="match status" value="1"/>
</dbReference>
<dbReference type="KEGG" id="dfa:DFA_03949"/>
<evidence type="ECO:0000313" key="1">
    <source>
        <dbReference type="EMBL" id="EGG18455.1"/>
    </source>
</evidence>
<evidence type="ECO:0000313" key="2">
    <source>
        <dbReference type="Proteomes" id="UP000007797"/>
    </source>
</evidence>
<evidence type="ECO:0008006" key="3">
    <source>
        <dbReference type="Google" id="ProtNLM"/>
    </source>
</evidence>
<dbReference type="Proteomes" id="UP000007797">
    <property type="component" value="Unassembled WGS sequence"/>
</dbReference>
<dbReference type="EMBL" id="GL883018">
    <property type="protein sequence ID" value="EGG18455.1"/>
    <property type="molecule type" value="Genomic_DNA"/>
</dbReference>
<dbReference type="InterPro" id="IPR051251">
    <property type="entry name" value="STK_FNIP-Repeat"/>
</dbReference>
<keyword evidence="2" id="KW-1185">Reference proteome</keyword>